<evidence type="ECO:0000313" key="6">
    <source>
        <dbReference type="Proteomes" id="UP001154282"/>
    </source>
</evidence>
<comment type="caution">
    <text evidence="5">The sequence shown here is derived from an EMBL/GenBank/DDBJ whole genome shotgun (WGS) entry which is preliminary data.</text>
</comment>
<evidence type="ECO:0000313" key="5">
    <source>
        <dbReference type="EMBL" id="CAI0552030.1"/>
    </source>
</evidence>
<evidence type="ECO:0000259" key="3">
    <source>
        <dbReference type="Pfam" id="PF08164"/>
    </source>
</evidence>
<feature type="region of interest" description="Disordered" evidence="2">
    <location>
        <begin position="13"/>
        <end position="106"/>
    </location>
</feature>
<accession>A0AAV0R3G4</accession>
<feature type="compositionally biased region" description="Polar residues" evidence="2">
    <location>
        <begin position="215"/>
        <end position="224"/>
    </location>
</feature>
<evidence type="ECO:0000256" key="1">
    <source>
        <dbReference type="ARBA" id="ARBA00008966"/>
    </source>
</evidence>
<reference evidence="5" key="1">
    <citation type="submission" date="2022-08" db="EMBL/GenBank/DDBJ databases">
        <authorList>
            <person name="Gutierrez-Valencia J."/>
        </authorList>
    </citation>
    <scope>NUCLEOTIDE SEQUENCE</scope>
</reference>
<dbReference type="InterPro" id="IPR039223">
    <property type="entry name" value="AATF/Bfr2"/>
</dbReference>
<dbReference type="Proteomes" id="UP001154282">
    <property type="component" value="Unassembled WGS sequence"/>
</dbReference>
<sequence length="450" mass="51894">MSFCIPFVIHMGSSRKKMRKSRDSDDELEDQDDMQNQDLMMAGLDRDFDDAEEDEEDEDMERQDEDEEEADEEQDDIESEEMGSSEEEGLGEEAGEIQNDYHKNDELEDLEKERKDIQNQELDLLKNLKRHKEEDVLKGQAVKNQKTIWNRGLELRMLLQKAFPSSNRLPLEPVRSTFCNSEEEVRVAYDDLISSSKKTLESLVELQEALLEKNPSVSQSSNGNVGKPVKKQSDDSKSLSDEDEEWSKISQMHTRVAPFRNKSIDKWQRKTEVTTGVAAIRNKLQAFNQNISEQVSAYMRDPSRMVKQMHLRKSDVNIFGPVPEQAGSRDGKATLPDGELAPDKASSTNGKETHPDGDPELLDDTEFYKQLLKEFFEALDPNSSEMAFYAVKRVQTKKRKEVERRASKSRKIRYNVHEKIVNFMAKRPEDIPDMAPKLFENLFGLKTQNR</sequence>
<dbReference type="EMBL" id="CAMGYJ010000010">
    <property type="protein sequence ID" value="CAI0552030.1"/>
    <property type="molecule type" value="Genomic_DNA"/>
</dbReference>
<name>A0AAV0R3G4_9ROSI</name>
<dbReference type="PANTHER" id="PTHR15565:SF0">
    <property type="entry name" value="PROTEIN AATF"/>
    <property type="match status" value="1"/>
</dbReference>
<feature type="compositionally biased region" description="Acidic residues" evidence="2">
    <location>
        <begin position="47"/>
        <end position="95"/>
    </location>
</feature>
<keyword evidence="6" id="KW-1185">Reference proteome</keyword>
<feature type="region of interest" description="Disordered" evidence="2">
    <location>
        <begin position="319"/>
        <end position="361"/>
    </location>
</feature>
<feature type="domain" description="Apoptosis-antagonizing transcription factor C-terminal" evidence="3">
    <location>
        <begin position="368"/>
        <end position="443"/>
    </location>
</feature>
<feature type="compositionally biased region" description="Acidic residues" evidence="2">
    <location>
        <begin position="24"/>
        <end position="35"/>
    </location>
</feature>
<feature type="region of interest" description="Disordered" evidence="2">
    <location>
        <begin position="214"/>
        <end position="249"/>
    </location>
</feature>
<dbReference type="InterPro" id="IPR012617">
    <property type="entry name" value="AATF_C"/>
</dbReference>
<evidence type="ECO:0000256" key="2">
    <source>
        <dbReference type="SAM" id="MobiDB-lite"/>
    </source>
</evidence>
<feature type="compositionally biased region" description="Basic and acidic residues" evidence="2">
    <location>
        <begin position="231"/>
        <end position="240"/>
    </location>
</feature>
<protein>
    <recommendedName>
        <fullName evidence="7">Protein AATF</fullName>
    </recommendedName>
</protein>
<evidence type="ECO:0008006" key="7">
    <source>
        <dbReference type="Google" id="ProtNLM"/>
    </source>
</evidence>
<dbReference type="PANTHER" id="PTHR15565">
    <property type="entry name" value="AATF PROTEIN APOPTOSIS ANTAGONIZING TRANSCRIPTION FACTOR"/>
    <property type="match status" value="1"/>
</dbReference>
<dbReference type="GO" id="GO:0005730">
    <property type="term" value="C:nucleolus"/>
    <property type="evidence" value="ECO:0007669"/>
    <property type="project" value="TreeGrafter"/>
</dbReference>
<dbReference type="InterPro" id="IPR025160">
    <property type="entry name" value="AATF"/>
</dbReference>
<gene>
    <name evidence="5" type="ORF">LITE_LOCUS46219</name>
</gene>
<proteinExistence type="inferred from homology"/>
<comment type="similarity">
    <text evidence="1">Belongs to the AATF family.</text>
</comment>
<organism evidence="5 6">
    <name type="scientific">Linum tenue</name>
    <dbReference type="NCBI Taxonomy" id="586396"/>
    <lineage>
        <taxon>Eukaryota</taxon>
        <taxon>Viridiplantae</taxon>
        <taxon>Streptophyta</taxon>
        <taxon>Embryophyta</taxon>
        <taxon>Tracheophyta</taxon>
        <taxon>Spermatophyta</taxon>
        <taxon>Magnoliopsida</taxon>
        <taxon>eudicotyledons</taxon>
        <taxon>Gunneridae</taxon>
        <taxon>Pentapetalae</taxon>
        <taxon>rosids</taxon>
        <taxon>fabids</taxon>
        <taxon>Malpighiales</taxon>
        <taxon>Linaceae</taxon>
        <taxon>Linum</taxon>
    </lineage>
</organism>
<dbReference type="Pfam" id="PF08164">
    <property type="entry name" value="TRAUB"/>
    <property type="match status" value="1"/>
</dbReference>
<dbReference type="Pfam" id="PF13339">
    <property type="entry name" value="AATF-Che1"/>
    <property type="match status" value="1"/>
</dbReference>
<feature type="domain" description="AATF leucine zipper-containing" evidence="4">
    <location>
        <begin position="135"/>
        <end position="270"/>
    </location>
</feature>
<dbReference type="AlphaFoldDB" id="A0AAV0R3G4"/>
<evidence type="ECO:0000259" key="4">
    <source>
        <dbReference type="Pfam" id="PF13339"/>
    </source>
</evidence>